<dbReference type="AlphaFoldDB" id="A0AA37SRY2"/>
<dbReference type="RefSeq" id="WP_235292065.1">
    <property type="nucleotide sequence ID" value="NZ_BSOH01000027.1"/>
</dbReference>
<dbReference type="PROSITE" id="PS51257">
    <property type="entry name" value="PROKAR_LIPOPROTEIN"/>
    <property type="match status" value="1"/>
</dbReference>
<reference evidence="1" key="1">
    <citation type="journal article" date="2014" name="Int. J. Syst. Evol. Microbiol.">
        <title>Complete genome sequence of Corynebacterium casei LMG S-19264T (=DSM 44701T), isolated from a smear-ripened cheese.</title>
        <authorList>
            <consortium name="US DOE Joint Genome Institute (JGI-PGF)"/>
            <person name="Walter F."/>
            <person name="Albersmeier A."/>
            <person name="Kalinowski J."/>
            <person name="Ruckert C."/>
        </authorList>
    </citation>
    <scope>NUCLEOTIDE SEQUENCE</scope>
    <source>
        <strain evidence="1">NBRC 108769</strain>
    </source>
</reference>
<organism evidence="1 2">
    <name type="scientific">Portibacter lacus</name>
    <dbReference type="NCBI Taxonomy" id="1099794"/>
    <lineage>
        <taxon>Bacteria</taxon>
        <taxon>Pseudomonadati</taxon>
        <taxon>Bacteroidota</taxon>
        <taxon>Saprospiria</taxon>
        <taxon>Saprospirales</taxon>
        <taxon>Haliscomenobacteraceae</taxon>
        <taxon>Portibacter</taxon>
    </lineage>
</organism>
<evidence type="ECO:0000313" key="1">
    <source>
        <dbReference type="EMBL" id="GLR19232.1"/>
    </source>
</evidence>
<keyword evidence="2" id="KW-1185">Reference proteome</keyword>
<sequence length="161" mass="18296">MKKFIALLLFVSFLACKENKTQVVAENAPSQPATTTANIPPAIPSDILINLYENCDFIDFIFPNLPFSISQEDKASIQQTLRHINNVQPTEFDPQCPYFAQQIFQENGEIVLDAKIFFQKGCTYYLFYEDGVVKYSGSFTNEGILFYNNILQEAEKIRANG</sequence>
<evidence type="ECO:0000313" key="2">
    <source>
        <dbReference type="Proteomes" id="UP001156666"/>
    </source>
</evidence>
<dbReference type="EMBL" id="BSOH01000027">
    <property type="protein sequence ID" value="GLR19232.1"/>
    <property type="molecule type" value="Genomic_DNA"/>
</dbReference>
<reference evidence="1" key="2">
    <citation type="submission" date="2023-01" db="EMBL/GenBank/DDBJ databases">
        <title>Draft genome sequence of Portibacter lacus strain NBRC 108769.</title>
        <authorList>
            <person name="Sun Q."/>
            <person name="Mori K."/>
        </authorList>
    </citation>
    <scope>NUCLEOTIDE SEQUENCE</scope>
    <source>
        <strain evidence="1">NBRC 108769</strain>
    </source>
</reference>
<protein>
    <recommendedName>
        <fullName evidence="3">Lipoprotein</fullName>
    </recommendedName>
</protein>
<gene>
    <name evidence="1" type="ORF">GCM10007940_38480</name>
</gene>
<dbReference type="Proteomes" id="UP001156666">
    <property type="component" value="Unassembled WGS sequence"/>
</dbReference>
<accession>A0AA37SRY2</accession>
<comment type="caution">
    <text evidence="1">The sequence shown here is derived from an EMBL/GenBank/DDBJ whole genome shotgun (WGS) entry which is preliminary data.</text>
</comment>
<name>A0AA37SRY2_9BACT</name>
<evidence type="ECO:0008006" key="3">
    <source>
        <dbReference type="Google" id="ProtNLM"/>
    </source>
</evidence>
<proteinExistence type="predicted"/>